<reference evidence="6 7" key="1">
    <citation type="submission" date="2019-07" db="EMBL/GenBank/DDBJ databases">
        <title>Thalassofilum flectens gen. nov., sp. nov., a novel moderate thermophilic anaerobe from a shallow sea hot spring in Kunashir Island (Russia), representing a new family in the order Bacteroidales, and proposal of Thalassofilacea fam. nov.</title>
        <authorList>
            <person name="Kochetkova T.V."/>
            <person name="Podosokorskaya O.A."/>
            <person name="Novikov A."/>
            <person name="Elcheninov A.G."/>
            <person name="Toshchakov S.V."/>
            <person name="Kublanov I.V."/>
        </authorList>
    </citation>
    <scope>NUCLEOTIDE SEQUENCE [LARGE SCALE GENOMIC DNA]</scope>
    <source>
        <strain evidence="6 7">38-H</strain>
    </source>
</reference>
<dbReference type="GO" id="GO:0004040">
    <property type="term" value="F:amidase activity"/>
    <property type="evidence" value="ECO:0007669"/>
    <property type="project" value="InterPro"/>
</dbReference>
<evidence type="ECO:0000313" key="6">
    <source>
        <dbReference type="EMBL" id="QKG80574.1"/>
    </source>
</evidence>
<keyword evidence="3" id="KW-0378">Hydrolase</keyword>
<evidence type="ECO:0000256" key="3">
    <source>
        <dbReference type="ARBA" id="ARBA00022801"/>
    </source>
</evidence>
<dbReference type="SMART" id="SM00047">
    <property type="entry name" value="LYZ2"/>
    <property type="match status" value="1"/>
</dbReference>
<keyword evidence="1" id="KW-0929">Antimicrobial</keyword>
<evidence type="ECO:0000256" key="2">
    <source>
        <dbReference type="ARBA" id="ARBA00022638"/>
    </source>
</evidence>
<dbReference type="InterPro" id="IPR051056">
    <property type="entry name" value="Glycosyl_Hydrolase_73"/>
</dbReference>
<keyword evidence="7" id="KW-1185">Reference proteome</keyword>
<dbReference type="GO" id="GO:0042742">
    <property type="term" value="P:defense response to bacterium"/>
    <property type="evidence" value="ECO:0007669"/>
    <property type="project" value="UniProtKB-KW"/>
</dbReference>
<evidence type="ECO:0000259" key="5">
    <source>
        <dbReference type="PROSITE" id="PS51782"/>
    </source>
</evidence>
<dbReference type="GO" id="GO:0031640">
    <property type="term" value="P:killing of cells of another organism"/>
    <property type="evidence" value="ECO:0007669"/>
    <property type="project" value="UniProtKB-KW"/>
</dbReference>
<accession>A0A7D4AXY4</accession>
<dbReference type="InterPro" id="IPR036779">
    <property type="entry name" value="LysM_dom_sf"/>
</dbReference>
<dbReference type="PANTHER" id="PTHR33308">
    <property type="entry name" value="PEPTIDOGLYCAN HYDROLASE FLGJ"/>
    <property type="match status" value="1"/>
</dbReference>
<dbReference type="Proteomes" id="UP000500961">
    <property type="component" value="Chromosome"/>
</dbReference>
<dbReference type="KEGG" id="ttz:FHG85_09930"/>
<dbReference type="PANTHER" id="PTHR33308:SF9">
    <property type="entry name" value="PEPTIDOGLYCAN HYDROLASE FLGJ"/>
    <property type="match status" value="1"/>
</dbReference>
<sequence>MVRLIRSLGIFLLLTGFFTAALAQKKISREEYISRYSYIAIQNMKKYGVPASITLAQALLESDNGNSTLAVKANNHFGIKCHKNWKGGRIYHDDDRKGECFRKYRSPEQSFTDHSLFLRGSSRYDFLFKLDPTDYKAWARGLKKAGYATNPNYANLLIQIIEDNQLYRFDKGVDVKVSPPSDYLADVDSYSVDIYNSRKVFVRNRIKYIVVKEGDTFESLTKDLSLMPWQLYKYNDLTKDSTLREGQELYIQPKRRRADRSHPVHTVEPGETMYSISQRFGVKLKHLYRKNRMKQGEEPEVGDVIYLRRKKPL</sequence>
<dbReference type="Gene3D" id="1.10.530.10">
    <property type="match status" value="1"/>
</dbReference>
<evidence type="ECO:0000256" key="4">
    <source>
        <dbReference type="ARBA" id="ARBA00032108"/>
    </source>
</evidence>
<dbReference type="RefSeq" id="WP_173075429.1">
    <property type="nucleotide sequence ID" value="NZ_CP041345.1"/>
</dbReference>
<dbReference type="CDD" id="cd00118">
    <property type="entry name" value="LysM"/>
    <property type="match status" value="2"/>
</dbReference>
<dbReference type="Gene3D" id="3.10.350.10">
    <property type="entry name" value="LysM domain"/>
    <property type="match status" value="2"/>
</dbReference>
<dbReference type="Pfam" id="PF01476">
    <property type="entry name" value="LysM"/>
    <property type="match status" value="2"/>
</dbReference>
<feature type="domain" description="LysM" evidence="5">
    <location>
        <begin position="207"/>
        <end position="251"/>
    </location>
</feature>
<feature type="domain" description="LysM" evidence="5">
    <location>
        <begin position="263"/>
        <end position="307"/>
    </location>
</feature>
<dbReference type="SUPFAM" id="SSF54106">
    <property type="entry name" value="LysM domain"/>
    <property type="match status" value="2"/>
</dbReference>
<keyword evidence="2" id="KW-0081">Bacteriolytic enzyme</keyword>
<evidence type="ECO:0000256" key="1">
    <source>
        <dbReference type="ARBA" id="ARBA00022529"/>
    </source>
</evidence>
<dbReference type="PROSITE" id="PS51782">
    <property type="entry name" value="LYSM"/>
    <property type="match status" value="2"/>
</dbReference>
<proteinExistence type="predicted"/>
<dbReference type="EMBL" id="CP041345">
    <property type="protein sequence ID" value="QKG80574.1"/>
    <property type="molecule type" value="Genomic_DNA"/>
</dbReference>
<dbReference type="InterPro" id="IPR018392">
    <property type="entry name" value="LysM"/>
</dbReference>
<evidence type="ECO:0000313" key="7">
    <source>
        <dbReference type="Proteomes" id="UP000500961"/>
    </source>
</evidence>
<organism evidence="6 7">
    <name type="scientific">Tenuifilum thalassicum</name>
    <dbReference type="NCBI Taxonomy" id="2590900"/>
    <lineage>
        <taxon>Bacteria</taxon>
        <taxon>Pseudomonadati</taxon>
        <taxon>Bacteroidota</taxon>
        <taxon>Bacteroidia</taxon>
        <taxon>Bacteroidales</taxon>
        <taxon>Tenuifilaceae</taxon>
        <taxon>Tenuifilum</taxon>
    </lineage>
</organism>
<dbReference type="AlphaFoldDB" id="A0A7D4AXY4"/>
<dbReference type="SMART" id="SM00257">
    <property type="entry name" value="LysM"/>
    <property type="match status" value="2"/>
</dbReference>
<name>A0A7D4AXY4_9BACT</name>
<dbReference type="Pfam" id="PF01832">
    <property type="entry name" value="Glucosaminidase"/>
    <property type="match status" value="1"/>
</dbReference>
<dbReference type="InterPro" id="IPR002901">
    <property type="entry name" value="MGlyc_endo_b_GlcNAc-like_dom"/>
</dbReference>
<protein>
    <recommendedName>
        <fullName evidence="4">Peptidoglycan hydrolase</fullName>
    </recommendedName>
</protein>
<gene>
    <name evidence="6" type="ORF">FHG85_09930</name>
</gene>